<dbReference type="SUPFAM" id="SSF51905">
    <property type="entry name" value="FAD/NAD(P)-binding domain"/>
    <property type="match status" value="1"/>
</dbReference>
<reference evidence="2 3" key="1">
    <citation type="journal article" date="2014" name="Int. J. Syst. Evol. Microbiol.">
        <title>Complete genome sequence of Corynebacterium casei LMG S-19264T (=DSM 44701T), isolated from a smear-ripened cheese.</title>
        <authorList>
            <consortium name="US DOE Joint Genome Institute (JGI-PGF)"/>
            <person name="Walter F."/>
            <person name="Albersmeier A."/>
            <person name="Kalinowski J."/>
            <person name="Ruckert C."/>
        </authorList>
    </citation>
    <scope>NUCLEOTIDE SEQUENCE [LARGE SCALE GENOMIC DNA]</scope>
    <source>
        <strain evidence="2 3">CGMCC 1.15358</strain>
    </source>
</reference>
<dbReference type="Proteomes" id="UP000598997">
    <property type="component" value="Unassembled WGS sequence"/>
</dbReference>
<dbReference type="Pfam" id="PF05834">
    <property type="entry name" value="Lycopene_cycl"/>
    <property type="match status" value="1"/>
</dbReference>
<dbReference type="EMBL" id="BMIO01000001">
    <property type="protein sequence ID" value="GGD30547.1"/>
    <property type="molecule type" value="Genomic_DNA"/>
</dbReference>
<evidence type="ECO:0000256" key="1">
    <source>
        <dbReference type="ARBA" id="ARBA00006599"/>
    </source>
</evidence>
<organism evidence="2 3">
    <name type="scientific">Croceicoccus pelagius</name>
    <dbReference type="NCBI Taxonomy" id="1703341"/>
    <lineage>
        <taxon>Bacteria</taxon>
        <taxon>Pseudomonadati</taxon>
        <taxon>Pseudomonadota</taxon>
        <taxon>Alphaproteobacteria</taxon>
        <taxon>Sphingomonadales</taxon>
        <taxon>Erythrobacteraceae</taxon>
        <taxon>Croceicoccus</taxon>
    </lineage>
</organism>
<proteinExistence type="inferred from homology"/>
<protein>
    <recommendedName>
        <fullName evidence="4">Lycopene cyclase</fullName>
    </recommendedName>
</protein>
<dbReference type="NCBIfam" id="TIGR01790">
    <property type="entry name" value="carotene-cycl"/>
    <property type="match status" value="1"/>
</dbReference>
<evidence type="ECO:0000313" key="3">
    <source>
        <dbReference type="Proteomes" id="UP000598997"/>
    </source>
</evidence>
<dbReference type="GO" id="GO:0016117">
    <property type="term" value="P:carotenoid biosynthetic process"/>
    <property type="evidence" value="ECO:0007669"/>
    <property type="project" value="InterPro"/>
</dbReference>
<gene>
    <name evidence="2" type="ORF">GCM10010989_00810</name>
</gene>
<dbReference type="Gene3D" id="3.50.50.60">
    <property type="entry name" value="FAD/NAD(P)-binding domain"/>
    <property type="match status" value="1"/>
</dbReference>
<comment type="similarity">
    <text evidence="1">Belongs to the lycopene cyclase family.</text>
</comment>
<evidence type="ECO:0008006" key="4">
    <source>
        <dbReference type="Google" id="ProtNLM"/>
    </source>
</evidence>
<dbReference type="InterPro" id="IPR010108">
    <property type="entry name" value="Lycopene_cyclase_b/e"/>
</dbReference>
<sequence>MANRYDIAIAGGGLSGSLIALMLADRRPDLSVALVEAGPVIGGNHVWSFFATDIAEENRELVEGLAAARWNAGYDVRFPAYRRTLATPYRSILSENLAAAVATALPAGAVYTGTAVTALDPKGIALADGTRIEADGVIDARGLNRDMLAELHGGWQKFAGVTLRLATPHKMTRPIVMDATVKQKDGYRFVYVLPFSADEVFVEDTYYSDSRSLDAETLFGRIDDYAEGRGWTVVEKTRKETGVLPVVTGGDFTRFRAHAVPGVAQAGVRAGLFQPLTSYSLPDAVRLAALIADAQAHDSASLAALTNAHAAAHWRSGGFYRLLARMLFGAAQGRDRYKVLQRFYALDEGLVERFYAGESTLFDKLRVLAGKPPVPVLKAASVLAGHGAPGPLRGKK</sequence>
<dbReference type="RefSeq" id="WP_066765919.1">
    <property type="nucleotide sequence ID" value="NZ_BMIO01000001.1"/>
</dbReference>
<evidence type="ECO:0000313" key="2">
    <source>
        <dbReference type="EMBL" id="GGD30547.1"/>
    </source>
</evidence>
<dbReference type="GO" id="GO:0016705">
    <property type="term" value="F:oxidoreductase activity, acting on paired donors, with incorporation or reduction of molecular oxygen"/>
    <property type="evidence" value="ECO:0007669"/>
    <property type="project" value="InterPro"/>
</dbReference>
<dbReference type="NCBIfam" id="TIGR01789">
    <property type="entry name" value="lycopene_cycl"/>
    <property type="match status" value="1"/>
</dbReference>
<accession>A0A916Y4K9</accession>
<dbReference type="OrthoDB" id="5793379at2"/>
<name>A0A916Y4K9_9SPHN</name>
<dbReference type="InterPro" id="IPR008461">
    <property type="entry name" value="CrtY"/>
</dbReference>
<comment type="caution">
    <text evidence="2">The sequence shown here is derived from an EMBL/GenBank/DDBJ whole genome shotgun (WGS) entry which is preliminary data.</text>
</comment>
<dbReference type="AlphaFoldDB" id="A0A916Y4K9"/>
<dbReference type="GO" id="GO:0045436">
    <property type="term" value="F:lycopene beta cyclase activity"/>
    <property type="evidence" value="ECO:0007669"/>
    <property type="project" value="InterPro"/>
</dbReference>
<keyword evidence="3" id="KW-1185">Reference proteome</keyword>
<dbReference type="InterPro" id="IPR036188">
    <property type="entry name" value="FAD/NAD-bd_sf"/>
</dbReference>